<protein>
    <submittedName>
        <fullName evidence="2">Uncharacterized protein</fullName>
    </submittedName>
</protein>
<accession>A0A251TE95</accession>
<evidence type="ECO:0000313" key="3">
    <source>
        <dbReference type="Proteomes" id="UP000215914"/>
    </source>
</evidence>
<reference evidence="1" key="3">
    <citation type="submission" date="2020-06" db="EMBL/GenBank/DDBJ databases">
        <title>Helianthus annuus Genome sequencing and assembly Release 2.</title>
        <authorList>
            <person name="Gouzy J."/>
            <person name="Langlade N."/>
            <person name="Munos S."/>
        </authorList>
    </citation>
    <scope>NUCLEOTIDE SEQUENCE</scope>
    <source>
        <tissue evidence="1">Leaves</tissue>
    </source>
</reference>
<dbReference type="EMBL" id="MNCJ02000326">
    <property type="protein sequence ID" value="KAF5783807.1"/>
    <property type="molecule type" value="Genomic_DNA"/>
</dbReference>
<reference evidence="1 3" key="1">
    <citation type="journal article" date="2017" name="Nature">
        <title>The sunflower genome provides insights into oil metabolism, flowering and Asterid evolution.</title>
        <authorList>
            <person name="Badouin H."/>
            <person name="Gouzy J."/>
            <person name="Grassa C.J."/>
            <person name="Murat F."/>
            <person name="Staton S.E."/>
            <person name="Cottret L."/>
            <person name="Lelandais-Briere C."/>
            <person name="Owens G.L."/>
            <person name="Carrere S."/>
            <person name="Mayjonade B."/>
            <person name="Legrand L."/>
            <person name="Gill N."/>
            <person name="Kane N.C."/>
            <person name="Bowers J.E."/>
            <person name="Hubner S."/>
            <person name="Bellec A."/>
            <person name="Berard A."/>
            <person name="Berges H."/>
            <person name="Blanchet N."/>
            <person name="Boniface M.C."/>
            <person name="Brunel D."/>
            <person name="Catrice O."/>
            <person name="Chaidir N."/>
            <person name="Claudel C."/>
            <person name="Donnadieu C."/>
            <person name="Faraut T."/>
            <person name="Fievet G."/>
            <person name="Helmstetter N."/>
            <person name="King M."/>
            <person name="Knapp S.J."/>
            <person name="Lai Z."/>
            <person name="Le Paslier M.C."/>
            <person name="Lippi Y."/>
            <person name="Lorenzon L."/>
            <person name="Mandel J.R."/>
            <person name="Marage G."/>
            <person name="Marchand G."/>
            <person name="Marquand E."/>
            <person name="Bret-Mestries E."/>
            <person name="Morien E."/>
            <person name="Nambeesan S."/>
            <person name="Nguyen T."/>
            <person name="Pegot-Espagnet P."/>
            <person name="Pouilly N."/>
            <person name="Raftis F."/>
            <person name="Sallet E."/>
            <person name="Schiex T."/>
            <person name="Thomas J."/>
            <person name="Vandecasteele C."/>
            <person name="Vares D."/>
            <person name="Vear F."/>
            <person name="Vautrin S."/>
            <person name="Crespi M."/>
            <person name="Mangin B."/>
            <person name="Burke J.M."/>
            <person name="Salse J."/>
            <person name="Munos S."/>
            <person name="Vincourt P."/>
            <person name="Rieseberg L.H."/>
            <person name="Langlade N.B."/>
        </authorList>
    </citation>
    <scope>NUCLEOTIDE SEQUENCE [LARGE SCALE GENOMIC DNA]</scope>
    <source>
        <strain evidence="3">cv. SF193</strain>
        <tissue evidence="1">Leaves</tissue>
    </source>
</reference>
<sequence>MDNEKMNALRKLIPDLYKQHAYVKLCKNSGGRRWHLAMTLNSSLESKLQSAAPLGEG</sequence>
<dbReference type="Proteomes" id="UP000215914">
    <property type="component" value="Chromosome 11"/>
</dbReference>
<name>A0A251TE95_HELAN</name>
<reference evidence="2" key="2">
    <citation type="submission" date="2017-02" db="EMBL/GenBank/DDBJ databases">
        <title>Sunflower complete genome.</title>
        <authorList>
            <person name="Langlade N."/>
            <person name="Munos S."/>
        </authorList>
    </citation>
    <scope>NUCLEOTIDE SEQUENCE [LARGE SCALE GENOMIC DNA]</scope>
    <source>
        <tissue evidence="2">Leaves</tissue>
    </source>
</reference>
<proteinExistence type="predicted"/>
<keyword evidence="3" id="KW-1185">Reference proteome</keyword>
<evidence type="ECO:0000313" key="2">
    <source>
        <dbReference type="EMBL" id="OTG08962.1"/>
    </source>
</evidence>
<dbReference type="AlphaFoldDB" id="A0A251TE95"/>
<dbReference type="Gramene" id="mRNA:HanXRQr2_Chr11g0512131">
    <property type="protein sequence ID" value="mRNA:HanXRQr2_Chr11g0512131"/>
    <property type="gene ID" value="HanXRQr2_Chr11g0512131"/>
</dbReference>
<dbReference type="EMBL" id="CM007900">
    <property type="protein sequence ID" value="OTG08962.1"/>
    <property type="molecule type" value="Genomic_DNA"/>
</dbReference>
<organism evidence="2 3">
    <name type="scientific">Helianthus annuus</name>
    <name type="common">Common sunflower</name>
    <dbReference type="NCBI Taxonomy" id="4232"/>
    <lineage>
        <taxon>Eukaryota</taxon>
        <taxon>Viridiplantae</taxon>
        <taxon>Streptophyta</taxon>
        <taxon>Embryophyta</taxon>
        <taxon>Tracheophyta</taxon>
        <taxon>Spermatophyta</taxon>
        <taxon>Magnoliopsida</taxon>
        <taxon>eudicotyledons</taxon>
        <taxon>Gunneridae</taxon>
        <taxon>Pentapetalae</taxon>
        <taxon>asterids</taxon>
        <taxon>campanulids</taxon>
        <taxon>Asterales</taxon>
        <taxon>Asteraceae</taxon>
        <taxon>Asteroideae</taxon>
        <taxon>Heliantheae alliance</taxon>
        <taxon>Heliantheae</taxon>
        <taxon>Helianthus</taxon>
    </lineage>
</organism>
<dbReference type="InParanoid" id="A0A251TE95"/>
<gene>
    <name evidence="2" type="ORF">HannXRQ_Chr11g0347531</name>
    <name evidence="1" type="ORF">HanXRQr2_Chr11g0512131</name>
</gene>
<evidence type="ECO:0000313" key="1">
    <source>
        <dbReference type="EMBL" id="KAF5783807.1"/>
    </source>
</evidence>